<evidence type="ECO:0000313" key="3">
    <source>
        <dbReference type="Proteomes" id="UP000054018"/>
    </source>
</evidence>
<feature type="region of interest" description="Disordered" evidence="1">
    <location>
        <begin position="1"/>
        <end position="23"/>
    </location>
</feature>
<reference evidence="2 3" key="1">
    <citation type="submission" date="2014-04" db="EMBL/GenBank/DDBJ databases">
        <authorList>
            <consortium name="DOE Joint Genome Institute"/>
            <person name="Kuo A."/>
            <person name="Kohler A."/>
            <person name="Costa M.D."/>
            <person name="Nagy L.G."/>
            <person name="Floudas D."/>
            <person name="Copeland A."/>
            <person name="Barry K.W."/>
            <person name="Cichocki N."/>
            <person name="Veneault-Fourrey C."/>
            <person name="LaButti K."/>
            <person name="Lindquist E.A."/>
            <person name="Lipzen A."/>
            <person name="Lundell T."/>
            <person name="Morin E."/>
            <person name="Murat C."/>
            <person name="Sun H."/>
            <person name="Tunlid A."/>
            <person name="Henrissat B."/>
            <person name="Grigoriev I.V."/>
            <person name="Hibbett D.S."/>
            <person name="Martin F."/>
            <person name="Nordberg H.P."/>
            <person name="Cantor M.N."/>
            <person name="Hua S.X."/>
        </authorList>
    </citation>
    <scope>NUCLEOTIDE SEQUENCE [LARGE SCALE GENOMIC DNA]</scope>
    <source>
        <strain evidence="2 3">441</strain>
    </source>
</reference>
<feature type="compositionally biased region" description="Pro residues" evidence="1">
    <location>
        <begin position="185"/>
        <end position="194"/>
    </location>
</feature>
<dbReference type="AlphaFoldDB" id="A0A0C9ZD32"/>
<dbReference type="OrthoDB" id="3265863at2759"/>
<evidence type="ECO:0000313" key="2">
    <source>
        <dbReference type="EMBL" id="KIK23844.1"/>
    </source>
</evidence>
<feature type="region of interest" description="Disordered" evidence="1">
    <location>
        <begin position="137"/>
        <end position="194"/>
    </location>
</feature>
<proteinExistence type="predicted"/>
<protein>
    <submittedName>
        <fullName evidence="2">Uncharacterized protein</fullName>
    </submittedName>
</protein>
<dbReference type="Proteomes" id="UP000054018">
    <property type="component" value="Unassembled WGS sequence"/>
</dbReference>
<accession>A0A0C9ZD32</accession>
<organism evidence="2 3">
    <name type="scientific">Pisolithus microcarpus 441</name>
    <dbReference type="NCBI Taxonomy" id="765257"/>
    <lineage>
        <taxon>Eukaryota</taxon>
        <taxon>Fungi</taxon>
        <taxon>Dikarya</taxon>
        <taxon>Basidiomycota</taxon>
        <taxon>Agaricomycotina</taxon>
        <taxon>Agaricomycetes</taxon>
        <taxon>Agaricomycetidae</taxon>
        <taxon>Boletales</taxon>
        <taxon>Sclerodermatineae</taxon>
        <taxon>Pisolithaceae</taxon>
        <taxon>Pisolithus</taxon>
    </lineage>
</organism>
<dbReference type="HOGENOM" id="CLU_059971_0_0_1"/>
<reference evidence="3" key="2">
    <citation type="submission" date="2015-01" db="EMBL/GenBank/DDBJ databases">
        <title>Evolutionary Origins and Diversification of the Mycorrhizal Mutualists.</title>
        <authorList>
            <consortium name="DOE Joint Genome Institute"/>
            <consortium name="Mycorrhizal Genomics Consortium"/>
            <person name="Kohler A."/>
            <person name="Kuo A."/>
            <person name="Nagy L.G."/>
            <person name="Floudas D."/>
            <person name="Copeland A."/>
            <person name="Barry K.W."/>
            <person name="Cichocki N."/>
            <person name="Veneault-Fourrey C."/>
            <person name="LaButti K."/>
            <person name="Lindquist E.A."/>
            <person name="Lipzen A."/>
            <person name="Lundell T."/>
            <person name="Morin E."/>
            <person name="Murat C."/>
            <person name="Riley R."/>
            <person name="Ohm R."/>
            <person name="Sun H."/>
            <person name="Tunlid A."/>
            <person name="Henrissat B."/>
            <person name="Grigoriev I.V."/>
            <person name="Hibbett D.S."/>
            <person name="Martin F."/>
        </authorList>
    </citation>
    <scope>NUCLEOTIDE SEQUENCE [LARGE SCALE GENOMIC DNA]</scope>
    <source>
        <strain evidence="3">441</strain>
    </source>
</reference>
<name>A0A0C9ZD32_9AGAM</name>
<sequence>MGRPLFSKAFQSTPVVREPEESPCPYEKWSYVNAFDPDSDEFFHDERAVYEDFVDPAESAHSEDDDDEEDRDALVARLGSFGTTSTASLSSLSDRASPLAVGEEDLVNLVDDLHGLREMENIETALTTSSSRNHLNELRWDPVPSTGDGHRRDASASSRISLLAGAAVHRRDRPDHVGRMDNLTTPPPSAPIPVPVLRSRRTVAIDDLTPVTPPRQTPIALSPPPTVTPRLYSWARGPVSSSSGSPFTNPGARTSYTHLSPAITRLRDVVF</sequence>
<evidence type="ECO:0000256" key="1">
    <source>
        <dbReference type="SAM" id="MobiDB-lite"/>
    </source>
</evidence>
<dbReference type="EMBL" id="KN833722">
    <property type="protein sequence ID" value="KIK23844.1"/>
    <property type="molecule type" value="Genomic_DNA"/>
</dbReference>
<dbReference type="STRING" id="765257.A0A0C9ZD32"/>
<keyword evidence="3" id="KW-1185">Reference proteome</keyword>
<gene>
    <name evidence="2" type="ORF">PISMIDRAFT_678848</name>
</gene>